<feature type="transmembrane region" description="Helical" evidence="1">
    <location>
        <begin position="17"/>
        <end position="35"/>
    </location>
</feature>
<feature type="domain" description="TonB C-terminal" evidence="2">
    <location>
        <begin position="131"/>
        <end position="221"/>
    </location>
</feature>
<evidence type="ECO:0000313" key="3">
    <source>
        <dbReference type="EMBL" id="MCM8558122.1"/>
    </source>
</evidence>
<dbReference type="PROSITE" id="PS52015">
    <property type="entry name" value="TONB_CTD"/>
    <property type="match status" value="1"/>
</dbReference>
<keyword evidence="4" id="KW-1185">Reference proteome</keyword>
<evidence type="ECO:0000313" key="4">
    <source>
        <dbReference type="Proteomes" id="UP001155128"/>
    </source>
</evidence>
<dbReference type="InterPro" id="IPR037682">
    <property type="entry name" value="TonB_C"/>
</dbReference>
<organism evidence="3 4">
    <name type="scientific">Sphingomicrobium sediminis</name>
    <dbReference type="NCBI Taxonomy" id="2950949"/>
    <lineage>
        <taxon>Bacteria</taxon>
        <taxon>Pseudomonadati</taxon>
        <taxon>Pseudomonadota</taxon>
        <taxon>Alphaproteobacteria</taxon>
        <taxon>Sphingomonadales</taxon>
        <taxon>Sphingomonadaceae</taxon>
        <taxon>Sphingomicrobium</taxon>
    </lineage>
</organism>
<reference evidence="3" key="1">
    <citation type="submission" date="2022-06" db="EMBL/GenBank/DDBJ databases">
        <title>Sphingomicrobium sedimins sp. nov., a marine bacterium isolated from tidal flat.</title>
        <authorList>
            <person name="Kim C.-H."/>
            <person name="Yoo Y."/>
            <person name="Kim J.-J."/>
        </authorList>
    </citation>
    <scope>NUCLEOTIDE SEQUENCE</scope>
    <source>
        <strain evidence="3">GRR-S6-50</strain>
    </source>
</reference>
<evidence type="ECO:0000256" key="1">
    <source>
        <dbReference type="SAM" id="Phobius"/>
    </source>
</evidence>
<proteinExistence type="predicted"/>
<dbReference type="EMBL" id="JAMSHT010000001">
    <property type="protein sequence ID" value="MCM8558122.1"/>
    <property type="molecule type" value="Genomic_DNA"/>
</dbReference>
<dbReference type="GO" id="GO:0055085">
    <property type="term" value="P:transmembrane transport"/>
    <property type="evidence" value="ECO:0007669"/>
    <property type="project" value="InterPro"/>
</dbReference>
<dbReference type="Pfam" id="PF03544">
    <property type="entry name" value="TonB_C"/>
    <property type="match status" value="1"/>
</dbReference>
<dbReference type="RefSeq" id="WP_252114789.1">
    <property type="nucleotide sequence ID" value="NZ_JAMSHT010000001.1"/>
</dbReference>
<name>A0A9X2EMV8_9SPHN</name>
<keyword evidence="1" id="KW-0812">Transmembrane</keyword>
<keyword evidence="1" id="KW-1133">Transmembrane helix</keyword>
<gene>
    <name evidence="3" type="ORF">NDO55_09840</name>
</gene>
<protein>
    <submittedName>
        <fullName evidence="3">Energy transducer TonB</fullName>
    </submittedName>
</protein>
<keyword evidence="1" id="KW-0472">Membrane</keyword>
<comment type="caution">
    <text evidence="3">The sequence shown here is derived from an EMBL/GenBank/DDBJ whole genome shotgun (WGS) entry which is preliminary data.</text>
</comment>
<dbReference type="Proteomes" id="UP001155128">
    <property type="component" value="Unassembled WGS sequence"/>
</dbReference>
<accession>A0A9X2EMV8</accession>
<dbReference type="SUPFAM" id="SSF74653">
    <property type="entry name" value="TolA/TonB C-terminal domain"/>
    <property type="match status" value="1"/>
</dbReference>
<sequence length="221" mass="24243">MLAYAPRQSGLRFSPQTLALIVGGHAALLAGMMLVKPDLIITPERKPTTVVMIDDTPPPPPIEQKKVEAEVQTQPPVLDYTVPEAVVPTPDRIFTAPEFTFDDPIIVDPLPRIEEPIIADPGPPTVPLTMKDARLLTPSSQLRPPYPRIMERRGVEAALRLRLSIDASGRVTGVEAVGNVESAFFEAAEDHIKKVWRYAPATRGDQAIASTKTVTLKFELR</sequence>
<dbReference type="Gene3D" id="3.30.1150.10">
    <property type="match status" value="1"/>
</dbReference>
<evidence type="ECO:0000259" key="2">
    <source>
        <dbReference type="PROSITE" id="PS52015"/>
    </source>
</evidence>
<dbReference type="AlphaFoldDB" id="A0A9X2EMV8"/>